<gene>
    <name evidence="3" type="ORF">AVEN_122689_1</name>
</gene>
<evidence type="ECO:0000313" key="4">
    <source>
        <dbReference type="Proteomes" id="UP000499080"/>
    </source>
</evidence>
<keyword evidence="2" id="KW-1133">Transmembrane helix</keyword>
<evidence type="ECO:0000256" key="1">
    <source>
        <dbReference type="SAM" id="MobiDB-lite"/>
    </source>
</evidence>
<reference evidence="3 4" key="1">
    <citation type="journal article" date="2019" name="Sci. Rep.">
        <title>Orb-weaving spider Araneus ventricosus genome elucidates the spidroin gene catalogue.</title>
        <authorList>
            <person name="Kono N."/>
            <person name="Nakamura H."/>
            <person name="Ohtoshi R."/>
            <person name="Moran D.A.P."/>
            <person name="Shinohara A."/>
            <person name="Yoshida Y."/>
            <person name="Fujiwara M."/>
            <person name="Mori M."/>
            <person name="Tomita M."/>
            <person name="Arakawa K."/>
        </authorList>
    </citation>
    <scope>NUCLEOTIDE SEQUENCE [LARGE SCALE GENOMIC DNA]</scope>
</reference>
<keyword evidence="2" id="KW-0812">Transmembrane</keyword>
<accession>A0A4Y2PBD2</accession>
<dbReference type="OrthoDB" id="6452710at2759"/>
<proteinExistence type="predicted"/>
<keyword evidence="4" id="KW-1185">Reference proteome</keyword>
<evidence type="ECO:0000313" key="3">
    <source>
        <dbReference type="EMBL" id="GBN47547.1"/>
    </source>
</evidence>
<feature type="region of interest" description="Disordered" evidence="1">
    <location>
        <begin position="1"/>
        <end position="55"/>
    </location>
</feature>
<dbReference type="AlphaFoldDB" id="A0A4Y2PBD2"/>
<sequence>MSNNNPLVPLNPSNESDDHDSSVENDKKPNSPVENNVDLVESDENEDEFDEYEDDYEDESDEFEEITEQLVYNNHLDGNGERTYPINNEGGEYYLKYDFEDVILKTNIGFRYARNKDFDEFYPKDAENNDKFIELIYAYTFEGKPIFPKTKDGDEFYVHIENGTSIITLNNGHLRDYAKRKNGDEIYPKNFLVRTQVFRELILDNRYAKLSNGQTYYPLNEYGNEYTIEFNNDNLPIDENYYFPNSYAITNDEYIIVPNIEYFAYFLENGSPKVTDKNILGTLCIENRCYFDFLTNVKATRKSRSSRKKYDYLPLGQTKSVTRVPEQDSSNSYNIILIIILSILCIIIFFFYDVMKKYM</sequence>
<feature type="compositionally biased region" description="Basic and acidic residues" evidence="1">
    <location>
        <begin position="19"/>
        <end position="29"/>
    </location>
</feature>
<feature type="compositionally biased region" description="Acidic residues" evidence="1">
    <location>
        <begin position="40"/>
        <end position="55"/>
    </location>
</feature>
<protein>
    <submittedName>
        <fullName evidence="3">Uncharacterized protein</fullName>
    </submittedName>
</protein>
<name>A0A4Y2PBD2_ARAVE</name>
<comment type="caution">
    <text evidence="3">The sequence shown here is derived from an EMBL/GenBank/DDBJ whole genome shotgun (WGS) entry which is preliminary data.</text>
</comment>
<evidence type="ECO:0000256" key="2">
    <source>
        <dbReference type="SAM" id="Phobius"/>
    </source>
</evidence>
<keyword evidence="2" id="KW-0472">Membrane</keyword>
<feature type="transmembrane region" description="Helical" evidence="2">
    <location>
        <begin position="333"/>
        <end position="352"/>
    </location>
</feature>
<dbReference type="Proteomes" id="UP000499080">
    <property type="component" value="Unassembled WGS sequence"/>
</dbReference>
<organism evidence="3 4">
    <name type="scientific">Araneus ventricosus</name>
    <name type="common">Orbweaver spider</name>
    <name type="synonym">Epeira ventricosa</name>
    <dbReference type="NCBI Taxonomy" id="182803"/>
    <lineage>
        <taxon>Eukaryota</taxon>
        <taxon>Metazoa</taxon>
        <taxon>Ecdysozoa</taxon>
        <taxon>Arthropoda</taxon>
        <taxon>Chelicerata</taxon>
        <taxon>Arachnida</taxon>
        <taxon>Araneae</taxon>
        <taxon>Araneomorphae</taxon>
        <taxon>Entelegynae</taxon>
        <taxon>Araneoidea</taxon>
        <taxon>Araneidae</taxon>
        <taxon>Araneus</taxon>
    </lineage>
</organism>
<dbReference type="EMBL" id="BGPR01010696">
    <property type="protein sequence ID" value="GBN47547.1"/>
    <property type="molecule type" value="Genomic_DNA"/>
</dbReference>
<feature type="compositionally biased region" description="Low complexity" evidence="1">
    <location>
        <begin position="1"/>
        <end position="14"/>
    </location>
</feature>